<organism evidence="2 3">
    <name type="scientific">Streptomyces cylindrosporus</name>
    <dbReference type="NCBI Taxonomy" id="2927583"/>
    <lineage>
        <taxon>Bacteria</taxon>
        <taxon>Bacillati</taxon>
        <taxon>Actinomycetota</taxon>
        <taxon>Actinomycetes</taxon>
        <taxon>Kitasatosporales</taxon>
        <taxon>Streptomycetaceae</taxon>
        <taxon>Streptomyces</taxon>
    </lineage>
</organism>
<dbReference type="Proteomes" id="UP001165269">
    <property type="component" value="Unassembled WGS sequence"/>
</dbReference>
<proteinExistence type="predicted"/>
<dbReference type="RefSeq" id="WP_242765309.1">
    <property type="nucleotide sequence ID" value="NZ_JALDAY010000004.1"/>
</dbReference>
<protein>
    <submittedName>
        <fullName evidence="2">Phage portal protein</fullName>
    </submittedName>
</protein>
<feature type="region of interest" description="Disordered" evidence="1">
    <location>
        <begin position="388"/>
        <end position="407"/>
    </location>
</feature>
<dbReference type="Pfam" id="PF04860">
    <property type="entry name" value="Phage_portal"/>
    <property type="match status" value="1"/>
</dbReference>
<sequence length="407" mass="44560">MGVWDRMRRAFTQRDANIVTAEDLLALARGERTGGKGVHVTNDSALRQSAVWACLRLRADLVSTFPIDVYRRVQGLQVEVPKPPVLVTPGGSEVGIKEWMYSTEFDLDRAGNCFGIITERSGVIGPDGRGLPGRIDLVELGTVTVRATGSQITKFKIGGKDYDPWDVWHEKQYTVAGLPLGLSPVAYAAWSIEESLNAQQFARDWFGAGIVPSGTLKNTNKTVDKRQAREVKDGFRAAVSNGDLFVHGVDWEYKPIQAVNQQAQFIEAQQYSNADIARFFGCPGDLIDAAVSGSSVTYANIGQRNLQFLIMHLGPAVGRREDTFSRKLVSGPRYVKLNTDALLRMDPQTRASTIASQINSRTLAPSEARALEDRAPFTEDQLAEFDRLFGSRSVPAQPTTAVPGASS</sequence>
<accession>A0ABS9Y6J0</accession>
<name>A0ABS9Y6J0_9ACTN</name>
<keyword evidence="3" id="KW-1185">Reference proteome</keyword>
<dbReference type="InterPro" id="IPR006427">
    <property type="entry name" value="Portal_HK97"/>
</dbReference>
<dbReference type="Gene3D" id="1.20.1270.210">
    <property type="match status" value="1"/>
</dbReference>
<dbReference type="InterPro" id="IPR006944">
    <property type="entry name" value="Phage/GTA_portal"/>
</dbReference>
<gene>
    <name evidence="2" type="ORF">MQP27_13560</name>
</gene>
<feature type="compositionally biased region" description="Polar residues" evidence="1">
    <location>
        <begin position="394"/>
        <end position="407"/>
    </location>
</feature>
<dbReference type="EMBL" id="JALDAY010000004">
    <property type="protein sequence ID" value="MCI3272140.1"/>
    <property type="molecule type" value="Genomic_DNA"/>
</dbReference>
<evidence type="ECO:0000256" key="1">
    <source>
        <dbReference type="SAM" id="MobiDB-lite"/>
    </source>
</evidence>
<evidence type="ECO:0000313" key="2">
    <source>
        <dbReference type="EMBL" id="MCI3272140.1"/>
    </source>
</evidence>
<reference evidence="2" key="1">
    <citation type="submission" date="2022-03" db="EMBL/GenBank/DDBJ databases">
        <title>Streptomyces 7R015 and 7R016 isolated from Barleria lupulina in Thailand.</title>
        <authorList>
            <person name="Kanchanasin P."/>
            <person name="Phongsopitanun W."/>
            <person name="Tanasupawat S."/>
        </authorList>
    </citation>
    <scope>NUCLEOTIDE SEQUENCE</scope>
    <source>
        <strain evidence="2">7R015</strain>
    </source>
</reference>
<comment type="caution">
    <text evidence="2">The sequence shown here is derived from an EMBL/GenBank/DDBJ whole genome shotgun (WGS) entry which is preliminary data.</text>
</comment>
<evidence type="ECO:0000313" key="3">
    <source>
        <dbReference type="Proteomes" id="UP001165269"/>
    </source>
</evidence>
<dbReference type="NCBIfam" id="TIGR01537">
    <property type="entry name" value="portal_HK97"/>
    <property type="match status" value="1"/>
</dbReference>